<sequence length="319" mass="36090">MNKGLNQNHQIMKFNLFLIVTMVMIITISCDDDDDNQSNPNPIEENIIDEEGGSVATQDGVMELNVPAEALSEATAITVEQTEEPVPGTLVLAQSAYDWGPDGTQFDIPAVLTYNYRNDNIPISGADELLTMAYYENSALIELPSIVNASTKTIQADVDHFTVFTIVARQEWLVNFNGTNYLMDNELSLVYKEGFSDPFDEDNNSNPTHYLYNFEIGDRLENIILDIYLYAPQESDFLNNTFEFRDEGLVTPEDVANSTFFFDARLVLNQNQVDIRPVSGTIELKSNIEENRYYLTFNLIYPDDESLTGSYYGNFTEVQ</sequence>
<dbReference type="PROSITE" id="PS51257">
    <property type="entry name" value="PROKAR_LIPOPROTEIN"/>
    <property type="match status" value="1"/>
</dbReference>
<dbReference type="Gene3D" id="2.60.220.30">
    <property type="match status" value="1"/>
</dbReference>
<organism evidence="1 2">
    <name type="scientific">Mangrovivirga cuniculi</name>
    <dbReference type="NCBI Taxonomy" id="2715131"/>
    <lineage>
        <taxon>Bacteria</taxon>
        <taxon>Pseudomonadati</taxon>
        <taxon>Bacteroidota</taxon>
        <taxon>Cytophagia</taxon>
        <taxon>Cytophagales</taxon>
        <taxon>Mangrovivirgaceae</taxon>
        <taxon>Mangrovivirga</taxon>
    </lineage>
</organism>
<dbReference type="KEGG" id="fpf:DCC35_06675"/>
<protein>
    <submittedName>
        <fullName evidence="1">Uncharacterized protein</fullName>
    </submittedName>
</protein>
<gene>
    <name evidence="1" type="ORF">DCC35_06675</name>
</gene>
<dbReference type="Proteomes" id="UP000298616">
    <property type="component" value="Chromosome"/>
</dbReference>
<evidence type="ECO:0000313" key="2">
    <source>
        <dbReference type="Proteomes" id="UP000298616"/>
    </source>
</evidence>
<dbReference type="AlphaFoldDB" id="A0A4D7JUA2"/>
<accession>A0A4D7JUA2</accession>
<keyword evidence="2" id="KW-1185">Reference proteome</keyword>
<reference evidence="1 2" key="1">
    <citation type="submission" date="2018-04" db="EMBL/GenBank/DDBJ databases">
        <title>Complete genome uncultured novel isolate.</title>
        <authorList>
            <person name="Merlino G."/>
        </authorList>
    </citation>
    <scope>NUCLEOTIDE SEQUENCE [LARGE SCALE GENOMIC DNA]</scope>
    <source>
        <strain evidence="2">R1DC9</strain>
    </source>
</reference>
<name>A0A4D7JUA2_9BACT</name>
<evidence type="ECO:0000313" key="1">
    <source>
        <dbReference type="EMBL" id="QCK14445.1"/>
    </source>
</evidence>
<dbReference type="EMBL" id="CP028923">
    <property type="protein sequence ID" value="QCK14445.1"/>
    <property type="molecule type" value="Genomic_DNA"/>
</dbReference>
<proteinExistence type="predicted"/>